<dbReference type="InterPro" id="IPR001309">
    <property type="entry name" value="Pept_C14_p20"/>
</dbReference>
<organism evidence="4 5">
    <name type="scientific">Oopsacas minuta</name>
    <dbReference type="NCBI Taxonomy" id="111878"/>
    <lineage>
        <taxon>Eukaryota</taxon>
        <taxon>Metazoa</taxon>
        <taxon>Porifera</taxon>
        <taxon>Hexactinellida</taxon>
        <taxon>Hexasterophora</taxon>
        <taxon>Lyssacinosida</taxon>
        <taxon>Leucopsacidae</taxon>
        <taxon>Oopsacas</taxon>
    </lineage>
</organism>
<dbReference type="Pfam" id="PF13927">
    <property type="entry name" value="Ig_3"/>
    <property type="match status" value="1"/>
</dbReference>
<dbReference type="Gene3D" id="1.10.533.10">
    <property type="entry name" value="Death Domain, Fas"/>
    <property type="match status" value="1"/>
</dbReference>
<comment type="caution">
    <text evidence="4">The sequence shown here is derived from an EMBL/GenBank/DDBJ whole genome shotgun (WGS) entry which is preliminary data.</text>
</comment>
<feature type="compositionally biased region" description="Polar residues" evidence="1">
    <location>
        <begin position="367"/>
        <end position="376"/>
    </location>
</feature>
<dbReference type="InterPro" id="IPR029030">
    <property type="entry name" value="Caspase-like_dom_sf"/>
</dbReference>
<dbReference type="InterPro" id="IPR011029">
    <property type="entry name" value="DEATH-like_dom_sf"/>
</dbReference>
<dbReference type="Pfam" id="PF00656">
    <property type="entry name" value="Peptidase_C14"/>
    <property type="match status" value="1"/>
</dbReference>
<dbReference type="SMART" id="SM00409">
    <property type="entry name" value="IG"/>
    <property type="match status" value="2"/>
</dbReference>
<dbReference type="PROSITE" id="PS50835">
    <property type="entry name" value="IG_LIKE"/>
    <property type="match status" value="1"/>
</dbReference>
<dbReference type="Gene3D" id="2.60.40.3360">
    <property type="match status" value="1"/>
</dbReference>
<name>A0AAV7JF54_9METZ</name>
<feature type="region of interest" description="Disordered" evidence="1">
    <location>
        <begin position="340"/>
        <end position="386"/>
    </location>
</feature>
<sequence length="889" mass="102534">METKPEKRIFTYMSDLGPERLTRLAETLDVIQPEEHNWRRLVKYLREFHFEYRDYEIENFAKEIACLNGSPSSALLNDMIERRVPLSVFREILKLMKHLPALEMLGVREKPSITLEPQRIHQKVEGDHLSIEFKAYGIPRPNYQWYKRNENEWRMITERQKRTELLFERLTIHDNGEYRCLAINEKGEEYTKTVTIHVQSNSSTTYLKPKLPSEISVYEHEPLRIDVTLDAPNCVWNYIWYRSPKHAMNARSNTAHQLPNQITPSLYIPTTTINDAGCYYCCIFNSVHQLYSDACLVTVVQLSYSLPSSPPYVTPAVHLAKNDSSSIGLGYPDLSYKRRPPGASNSNISNPPSYRDDWDSQPDLGSRTCSDSSTRPGGNHRTKSPTIFDIDTDLNIQIDCNGDSILKEAPLDVTLHLKHFQAEHDLGATYQWYFIPLDNPGAAPRLKENWKERECTFKVLTKDFYGSYICVQLLSDNTKRVSLRTKVCPPGTDKCRDKVALLIGNQKYREQVFTLHLPESDTRDLAGRLRSLGFRVVTLVNLNSKDMRIAIKHYVKLLNTGVYALFYYGGHGFEKDGENYLMGVESSREYKIEHCIEAKWIREQMASRNARLNMMILDMCRTKVVNTSASSPLPLRMHHPELDNAPHIIAYSCSPSCQAFERPADENSIYMTELLKCIGEPYRVENLLVEVSTRVCEVGKETGVPEFSWMHPFFKTNLTEAFSLHDPIDTDNRYKEDYELIAQRWQEVHKCPPKQVIQSDDGILVLRLHFDAEHSNVLLIGIENMVGSLSRTEIVSLQLEVYHDYPSAVQLYSVTCENLDEFTCQGALLPEVNNPLARYRIPDLQLFQWGMKFVFTVVYQNDGSTIQKHIKFVPNPSPLYAKLIHRQDT</sequence>
<dbReference type="GO" id="GO:0006508">
    <property type="term" value="P:proteolysis"/>
    <property type="evidence" value="ECO:0007669"/>
    <property type="project" value="InterPro"/>
</dbReference>
<dbReference type="InterPro" id="IPR007110">
    <property type="entry name" value="Ig-like_dom"/>
</dbReference>
<dbReference type="Proteomes" id="UP001165289">
    <property type="component" value="Unassembled WGS sequence"/>
</dbReference>
<feature type="compositionally biased region" description="Polar residues" evidence="1">
    <location>
        <begin position="343"/>
        <end position="352"/>
    </location>
</feature>
<dbReference type="InterPro" id="IPR033540">
    <property type="entry name" value="MALT1_IG-like_dom_sf"/>
</dbReference>
<dbReference type="GO" id="GO:0004197">
    <property type="term" value="F:cysteine-type endopeptidase activity"/>
    <property type="evidence" value="ECO:0007669"/>
    <property type="project" value="InterPro"/>
</dbReference>
<dbReference type="Gene3D" id="3.40.50.1460">
    <property type="match status" value="1"/>
</dbReference>
<dbReference type="SUPFAM" id="SSF48726">
    <property type="entry name" value="Immunoglobulin"/>
    <property type="match status" value="2"/>
</dbReference>
<dbReference type="SUPFAM" id="SSF47986">
    <property type="entry name" value="DEATH domain"/>
    <property type="match status" value="1"/>
</dbReference>
<feature type="domain" description="Ig-like" evidence="3">
    <location>
        <begin position="111"/>
        <end position="195"/>
    </location>
</feature>
<dbReference type="PROSITE" id="PS50208">
    <property type="entry name" value="CASPASE_P20"/>
    <property type="match status" value="1"/>
</dbReference>
<evidence type="ECO:0000259" key="3">
    <source>
        <dbReference type="PROSITE" id="PS50835"/>
    </source>
</evidence>
<dbReference type="PANTHER" id="PTHR22576:SF37">
    <property type="entry name" value="MUCOSA-ASSOCIATED LYMPHOID TISSUE LYMPHOMA TRANSLOCATION PROTEIN 1"/>
    <property type="match status" value="1"/>
</dbReference>
<accession>A0AAV7JF54</accession>
<evidence type="ECO:0008006" key="6">
    <source>
        <dbReference type="Google" id="ProtNLM"/>
    </source>
</evidence>
<evidence type="ECO:0000313" key="4">
    <source>
        <dbReference type="EMBL" id="KAI6647289.1"/>
    </source>
</evidence>
<dbReference type="InterPro" id="IPR036179">
    <property type="entry name" value="Ig-like_dom_sf"/>
</dbReference>
<evidence type="ECO:0000313" key="5">
    <source>
        <dbReference type="Proteomes" id="UP001165289"/>
    </source>
</evidence>
<dbReference type="InterPro" id="IPR052039">
    <property type="entry name" value="Caspase-related_regulators"/>
</dbReference>
<reference evidence="4 5" key="1">
    <citation type="journal article" date="2023" name="BMC Biol.">
        <title>The compact genome of the sponge Oopsacas minuta (Hexactinellida) is lacking key metazoan core genes.</title>
        <authorList>
            <person name="Santini S."/>
            <person name="Schenkelaars Q."/>
            <person name="Jourda C."/>
            <person name="Duchesne M."/>
            <person name="Belahbib H."/>
            <person name="Rocher C."/>
            <person name="Selva M."/>
            <person name="Riesgo A."/>
            <person name="Vervoort M."/>
            <person name="Leys S.P."/>
            <person name="Kodjabachian L."/>
            <person name="Le Bivic A."/>
            <person name="Borchiellini C."/>
            <person name="Claverie J.M."/>
            <person name="Renard E."/>
        </authorList>
    </citation>
    <scope>NUCLEOTIDE SEQUENCE [LARGE SCALE GENOMIC DNA]</scope>
    <source>
        <strain evidence="4">SPO-2</strain>
    </source>
</reference>
<dbReference type="InterPro" id="IPR013783">
    <property type="entry name" value="Ig-like_fold"/>
</dbReference>
<dbReference type="SUPFAM" id="SSF52129">
    <property type="entry name" value="Caspase-like"/>
    <property type="match status" value="1"/>
</dbReference>
<dbReference type="InterPro" id="IPR011600">
    <property type="entry name" value="Pept_C14_caspase"/>
</dbReference>
<proteinExistence type="predicted"/>
<dbReference type="InterPro" id="IPR003599">
    <property type="entry name" value="Ig_sub"/>
</dbReference>
<dbReference type="EMBL" id="JAKMXF010000343">
    <property type="protein sequence ID" value="KAI6647289.1"/>
    <property type="molecule type" value="Genomic_DNA"/>
</dbReference>
<keyword evidence="5" id="KW-1185">Reference proteome</keyword>
<dbReference type="AlphaFoldDB" id="A0AAV7JF54"/>
<evidence type="ECO:0000256" key="1">
    <source>
        <dbReference type="SAM" id="MobiDB-lite"/>
    </source>
</evidence>
<gene>
    <name evidence="4" type="ORF">LOD99_12286</name>
</gene>
<protein>
    <recommendedName>
        <fullName evidence="6">Mucosa-associated lymphoid tissue lymphoma translocation protein 1</fullName>
    </recommendedName>
</protein>
<dbReference type="PANTHER" id="PTHR22576">
    <property type="entry name" value="MUCOSA ASSOCIATED LYMPHOID TISSUE LYMPHOMA TRANSLOCATION PROTEIN 1/PARACASPASE"/>
    <property type="match status" value="1"/>
</dbReference>
<evidence type="ECO:0000259" key="2">
    <source>
        <dbReference type="PROSITE" id="PS50208"/>
    </source>
</evidence>
<feature type="domain" description="Caspase family p20" evidence="2">
    <location>
        <begin position="496"/>
        <end position="621"/>
    </location>
</feature>
<dbReference type="Gene3D" id="2.60.40.10">
    <property type="entry name" value="Immunoglobulins"/>
    <property type="match status" value="2"/>
</dbReference>